<dbReference type="GO" id="GO:0016020">
    <property type="term" value="C:membrane"/>
    <property type="evidence" value="ECO:0007669"/>
    <property type="project" value="GOC"/>
</dbReference>
<accession>A0A6P2MI93</accession>
<evidence type="ECO:0000259" key="7">
    <source>
        <dbReference type="Pfam" id="PF17048"/>
    </source>
</evidence>
<dbReference type="EC" id="3.5.1.23" evidence="4"/>
<keyword evidence="2 4" id="KW-0378">Hydrolase</keyword>
<keyword evidence="4" id="KW-0746">Sphingolipid metabolism</keyword>
<reference evidence="8 11" key="1">
    <citation type="submission" date="2019-06" db="EMBL/GenBank/DDBJ databases">
        <title>Evolution of Burkholderia multivorans in the lungs of Cystic Fibrosis patients.</title>
        <authorList>
            <person name="Moreira L.M."/>
        </authorList>
    </citation>
    <scope>NUCLEOTIDE SEQUENCE [LARGE SCALE GENOMIC DNA]</scope>
    <source>
        <strain evidence="8 11">VC13239</strain>
    </source>
</reference>
<sequence length="877" mass="92932">MNHKQIAWLPVLALVAGCSGGDAAAPSISAGDASSSVKSARKDAMQDSAGIACMIGSPLNDIGKSSTLSVDGVTYTTSHQPDASGPLELPISGAGTQSGACGGAGGYLYGSGIYETTGPIGGGPTGHSDLVGHEVPTQVPNGINMRLFARAFAIKSPCNGKQIMFVSTDQAFPSGLLRQEVLSMVAADPVLSRHYGSENIMLSATHTHAGLGGYGEPQAFPDLPNGTPQLLKDLYAKIPGTLSSTSFFDSDDFKAVSTGIVQAMRRAQANLMAHPDPSPIRMSIGELLNTNYTRSPLSYRQNSPAERARYMDANGHEVNVDKRFLQLSFVRNDGSPVGVLNWFGVHPTAMGNHNRLVSSDTKGFASLGFEKLMGTVYELDTGAQLGGADNFVAAFAQTDEGDTASELFAFDKGVNGSDAPGNGVPYRYRLGTNDPYEYGEPGFARGQRKAVEVYGTKQLTQALKQYARGGSLSGPIDYRFFYVDMSSVIVTDPVVLNGLPASDLPTSLYADNPKRTCTGGSGMAFLAGAPNGEGFLAAGYTCAATAPFPYFDDARNHYNGLFNGQGYLTIYDGNTPYSVPLNGVALSGTLAPLLCATTAISPGFSCQKEKPTVAQFPGQLTPLQIFRIGNLAILGVPWEVTTMAARRLRQTALSVLAPVGVDTVVIAGLSNAYLDYMATREEYSAQMYEGASTIYGPWQLAAAMQEMRKLAGTMVSGQPSPDGPTPTFTRGDAAPITTDQPAAFGKTLIDAESEYHQGDVVDVKWQAGYPGNDPKTMSAYLFVEKQNASGGWDSVATERDHEVVFVWNWSQSAALSFAHRIDSSTAEAIWEIPKNTAPGIYRIRHAGVYRLSVSANPTPYTGLTRPFKVTGSPAACR</sequence>
<evidence type="ECO:0000259" key="6">
    <source>
        <dbReference type="Pfam" id="PF04734"/>
    </source>
</evidence>
<dbReference type="GO" id="GO:0046514">
    <property type="term" value="P:ceramide catabolic process"/>
    <property type="evidence" value="ECO:0007669"/>
    <property type="project" value="InterPro"/>
</dbReference>
<comment type="similarity">
    <text evidence="1 4">Belongs to the neutral ceramidase family.</text>
</comment>
<feature type="domain" description="Neutral/alkaline non-lysosomal ceramidase N-terminal" evidence="6">
    <location>
        <begin position="615"/>
        <end position="705"/>
    </location>
</feature>
<protein>
    <recommendedName>
        <fullName evidence="4">Neutral ceramidase</fullName>
        <ecNumber evidence="4">3.5.1.23</ecNumber>
    </recommendedName>
</protein>
<feature type="domain" description="Neutral/alkaline non-lysosomal ceramidase C-terminal" evidence="7">
    <location>
        <begin position="708"/>
        <end position="869"/>
    </location>
</feature>
<dbReference type="InterPro" id="IPR038445">
    <property type="entry name" value="NCDase_C_sf"/>
</dbReference>
<dbReference type="InterPro" id="IPR031331">
    <property type="entry name" value="NEUT/ALK_ceramidase_C"/>
</dbReference>
<keyword evidence="4" id="KW-0443">Lipid metabolism</keyword>
<evidence type="ECO:0000313" key="8">
    <source>
        <dbReference type="EMBL" id="MDR8751655.1"/>
    </source>
</evidence>
<dbReference type="GO" id="GO:0042759">
    <property type="term" value="P:long-chain fatty acid biosynthetic process"/>
    <property type="evidence" value="ECO:0007669"/>
    <property type="project" value="TreeGrafter"/>
</dbReference>
<feature type="binding site" evidence="3">
    <location>
        <position position="639"/>
    </location>
    <ligand>
        <name>Zn(2+)</name>
        <dbReference type="ChEBI" id="CHEBI:29105"/>
    </ligand>
</feature>
<organism evidence="9 10">
    <name type="scientific">Burkholderia pseudomultivorans</name>
    <dbReference type="NCBI Taxonomy" id="1207504"/>
    <lineage>
        <taxon>Bacteria</taxon>
        <taxon>Pseudomonadati</taxon>
        <taxon>Pseudomonadota</taxon>
        <taxon>Betaproteobacteria</taxon>
        <taxon>Burkholderiales</taxon>
        <taxon>Burkholderiaceae</taxon>
        <taxon>Burkholderia</taxon>
        <taxon>Burkholderia cepacia complex</taxon>
    </lineage>
</organism>
<evidence type="ECO:0000256" key="2">
    <source>
        <dbReference type="ARBA" id="ARBA00022801"/>
    </source>
</evidence>
<dbReference type="Proteomes" id="UP001248067">
    <property type="component" value="Unassembled WGS sequence"/>
</dbReference>
<keyword evidence="3" id="KW-0479">Metal-binding</keyword>
<evidence type="ECO:0000256" key="3">
    <source>
        <dbReference type="PIRSR" id="PIRSR606823-2"/>
    </source>
</evidence>
<feature type="binding site" evidence="3">
    <location>
        <position position="676"/>
    </location>
    <ligand>
        <name>Zn(2+)</name>
        <dbReference type="ChEBI" id="CHEBI:29105"/>
    </ligand>
</feature>
<feature type="binding site" evidence="3">
    <location>
        <position position="206"/>
    </location>
    <ligand>
        <name>Zn(2+)</name>
        <dbReference type="ChEBI" id="CHEBI:29105"/>
    </ligand>
</feature>
<dbReference type="Proteomes" id="UP000494162">
    <property type="component" value="Unassembled WGS sequence"/>
</dbReference>
<dbReference type="PROSITE" id="PS51257">
    <property type="entry name" value="PROKAR_LIPOPROTEIN"/>
    <property type="match status" value="1"/>
</dbReference>
<feature type="signal peptide" evidence="5">
    <location>
        <begin position="1"/>
        <end position="24"/>
    </location>
</feature>
<dbReference type="InterPro" id="IPR031329">
    <property type="entry name" value="NEUT/ALK_ceramidase_N"/>
</dbReference>
<reference evidence="9 10" key="2">
    <citation type="submission" date="2019-09" db="EMBL/GenBank/DDBJ databases">
        <authorList>
            <person name="Depoorter E."/>
        </authorList>
    </citation>
    <scope>NUCLEOTIDE SEQUENCE [LARGE SCALE GENOMIC DNA]</scope>
    <source>
        <strain evidence="9">LMG 26883</strain>
    </source>
</reference>
<evidence type="ECO:0000313" key="10">
    <source>
        <dbReference type="Proteomes" id="UP000494162"/>
    </source>
</evidence>
<feature type="binding site" evidence="3">
    <location>
        <position position="346"/>
    </location>
    <ligand>
        <name>Zn(2+)</name>
        <dbReference type="ChEBI" id="CHEBI:29105"/>
    </ligand>
</feature>
<dbReference type="EMBL" id="CABVPP010000033">
    <property type="protein sequence ID" value="VWB85367.1"/>
    <property type="molecule type" value="Genomic_DNA"/>
</dbReference>
<evidence type="ECO:0000313" key="11">
    <source>
        <dbReference type="Proteomes" id="UP001248067"/>
    </source>
</evidence>
<dbReference type="GO" id="GO:0017040">
    <property type="term" value="F:N-acylsphingosine amidohydrolase activity"/>
    <property type="evidence" value="ECO:0007669"/>
    <property type="project" value="UniProtKB-UniRule"/>
</dbReference>
<keyword evidence="11" id="KW-1185">Reference proteome</keyword>
<comment type="catalytic activity">
    <reaction evidence="4">
        <text>an N-acylsphing-4-enine + H2O = sphing-4-enine + a fatty acid</text>
        <dbReference type="Rhea" id="RHEA:20856"/>
        <dbReference type="ChEBI" id="CHEBI:15377"/>
        <dbReference type="ChEBI" id="CHEBI:28868"/>
        <dbReference type="ChEBI" id="CHEBI:52639"/>
        <dbReference type="ChEBI" id="CHEBI:57756"/>
        <dbReference type="EC" id="3.5.1.23"/>
    </reaction>
</comment>
<dbReference type="RefSeq" id="WP_174903266.1">
    <property type="nucleotide sequence ID" value="NZ_CABVPP010000033.1"/>
</dbReference>
<dbReference type="GeneID" id="93171131"/>
<dbReference type="GO" id="GO:0046872">
    <property type="term" value="F:metal ion binding"/>
    <property type="evidence" value="ECO:0007669"/>
    <property type="project" value="UniProtKB-KW"/>
</dbReference>
<evidence type="ECO:0000256" key="5">
    <source>
        <dbReference type="SAM" id="SignalP"/>
    </source>
</evidence>
<dbReference type="Gene3D" id="2.60.40.2300">
    <property type="entry name" value="Neutral/alkaline non-lysosomal ceramidase, C-terminal domain"/>
    <property type="match status" value="1"/>
</dbReference>
<gene>
    <name evidence="9" type="ORF">BPS26883_04098</name>
    <name evidence="8" type="ORF">FEQ00_00055</name>
</gene>
<feature type="chain" id="PRO_5026679249" description="Neutral ceramidase" evidence="5">
    <location>
        <begin position="25"/>
        <end position="877"/>
    </location>
</feature>
<dbReference type="AlphaFoldDB" id="A0A6P2MI93"/>
<keyword evidence="5" id="KW-0732">Signal</keyword>
<dbReference type="EMBL" id="VJSY01000001">
    <property type="protein sequence ID" value="MDR8751655.1"/>
    <property type="molecule type" value="Genomic_DNA"/>
</dbReference>
<keyword evidence="3" id="KW-0862">Zinc</keyword>
<dbReference type="Pfam" id="PF17048">
    <property type="entry name" value="Ceramidse_alk_C"/>
    <property type="match status" value="1"/>
</dbReference>
<dbReference type="Pfam" id="PF04734">
    <property type="entry name" value="Ceramidase_alk"/>
    <property type="match status" value="3"/>
</dbReference>
<comment type="cofactor">
    <cofactor evidence="3">
        <name>Zn(2+)</name>
        <dbReference type="ChEBI" id="CHEBI:29105"/>
    </cofactor>
    <text evidence="3">Binds 1 zinc ion per subunit.</text>
</comment>
<dbReference type="InterPro" id="IPR006823">
    <property type="entry name" value="Ceramidase_alk"/>
</dbReference>
<dbReference type="PANTHER" id="PTHR12670:SF1">
    <property type="entry name" value="NEUTRAL CERAMIDASE"/>
    <property type="match status" value="1"/>
</dbReference>
<evidence type="ECO:0000256" key="1">
    <source>
        <dbReference type="ARBA" id="ARBA00009835"/>
    </source>
</evidence>
<feature type="domain" description="Neutral/alkaline non-lysosomal ceramidase N-terminal" evidence="6">
    <location>
        <begin position="247"/>
        <end position="536"/>
    </location>
</feature>
<dbReference type="GO" id="GO:0005576">
    <property type="term" value="C:extracellular region"/>
    <property type="evidence" value="ECO:0007669"/>
    <property type="project" value="TreeGrafter"/>
</dbReference>
<evidence type="ECO:0000256" key="4">
    <source>
        <dbReference type="RuleBase" id="RU366019"/>
    </source>
</evidence>
<proteinExistence type="inferred from homology"/>
<feature type="domain" description="Neutral/alkaline non-lysosomal ceramidase N-terminal" evidence="6">
    <location>
        <begin position="107"/>
        <end position="216"/>
    </location>
</feature>
<evidence type="ECO:0000313" key="9">
    <source>
        <dbReference type="EMBL" id="VWB85367.1"/>
    </source>
</evidence>
<dbReference type="PANTHER" id="PTHR12670">
    <property type="entry name" value="CERAMIDASE"/>
    <property type="match status" value="1"/>
</dbReference>
<dbReference type="GO" id="GO:0046512">
    <property type="term" value="P:sphingosine biosynthetic process"/>
    <property type="evidence" value="ECO:0007669"/>
    <property type="project" value="TreeGrafter"/>
</dbReference>
<name>A0A6P2MI93_9BURK</name>